<dbReference type="AlphaFoldDB" id="A0A0W1JL27"/>
<sequence length="117" mass="12668">MKKKLITIFASVSILALAAVPTYAAMTDQQKTEIDALNQQMLEVQKQIVDKYAEAGEITQDQAEATKDNIDVYEKNRQQYSGQYGSNAPAQGYGWGYGPGYCCGGGAYGGGYYGGSW</sequence>
<proteinExistence type="predicted"/>
<reference evidence="3 4" key="1">
    <citation type="submission" date="2015-12" db="EMBL/GenBank/DDBJ databases">
        <title>Draft Genome Sequence of Desulfitobacterium hafniense Strain DH, a Sulfate-reducing Bacterium Isolated from Paddy Soils.</title>
        <authorList>
            <person name="Bao P."/>
            <person name="Zhang X."/>
            <person name="Li G."/>
        </authorList>
    </citation>
    <scope>NUCLEOTIDE SEQUENCE [LARGE SCALE GENOMIC DNA]</scope>
    <source>
        <strain evidence="3 4">DH</strain>
    </source>
</reference>
<evidence type="ECO:0000256" key="1">
    <source>
        <dbReference type="SAM" id="Coils"/>
    </source>
</evidence>
<dbReference type="Proteomes" id="UP000054623">
    <property type="component" value="Unassembled WGS sequence"/>
</dbReference>
<keyword evidence="2" id="KW-0732">Signal</keyword>
<feature type="chain" id="PRO_5006924126" description="DUF2680 domain-containing protein" evidence="2">
    <location>
        <begin position="25"/>
        <end position="117"/>
    </location>
</feature>
<dbReference type="OrthoDB" id="1799482at2"/>
<organism evidence="3 4">
    <name type="scientific">Desulfitobacterium hafniense</name>
    <name type="common">Desulfitobacterium frappieri</name>
    <dbReference type="NCBI Taxonomy" id="49338"/>
    <lineage>
        <taxon>Bacteria</taxon>
        <taxon>Bacillati</taxon>
        <taxon>Bacillota</taxon>
        <taxon>Clostridia</taxon>
        <taxon>Eubacteriales</taxon>
        <taxon>Desulfitobacteriaceae</taxon>
        <taxon>Desulfitobacterium</taxon>
    </lineage>
</organism>
<name>A0A0W1JL27_DESHA</name>
<feature type="coiled-coil region" evidence="1">
    <location>
        <begin position="27"/>
        <end position="83"/>
    </location>
</feature>
<evidence type="ECO:0000313" key="4">
    <source>
        <dbReference type="Proteomes" id="UP000054623"/>
    </source>
</evidence>
<evidence type="ECO:0000313" key="3">
    <source>
        <dbReference type="EMBL" id="KTE92444.1"/>
    </source>
</evidence>
<protein>
    <recommendedName>
        <fullName evidence="5">DUF2680 domain-containing protein</fullName>
    </recommendedName>
</protein>
<dbReference type="InterPro" id="IPR024485">
    <property type="entry name" value="DUF2680"/>
</dbReference>
<dbReference type="EMBL" id="LOCK01000014">
    <property type="protein sequence ID" value="KTE92444.1"/>
    <property type="molecule type" value="Genomic_DNA"/>
</dbReference>
<comment type="caution">
    <text evidence="3">The sequence shown here is derived from an EMBL/GenBank/DDBJ whole genome shotgun (WGS) entry which is preliminary data.</text>
</comment>
<accession>A0A0W1JL27</accession>
<evidence type="ECO:0000256" key="2">
    <source>
        <dbReference type="SAM" id="SignalP"/>
    </source>
</evidence>
<gene>
    <name evidence="3" type="ORF">AT727_19000</name>
</gene>
<keyword evidence="1" id="KW-0175">Coiled coil</keyword>
<evidence type="ECO:0008006" key="5">
    <source>
        <dbReference type="Google" id="ProtNLM"/>
    </source>
</evidence>
<feature type="signal peptide" evidence="2">
    <location>
        <begin position="1"/>
        <end position="24"/>
    </location>
</feature>
<dbReference type="Pfam" id="PF10925">
    <property type="entry name" value="DUF2680"/>
    <property type="match status" value="1"/>
</dbReference>
<dbReference type="RefSeq" id="WP_058490888.1">
    <property type="nucleotide sequence ID" value="NZ_LOCK01000014.1"/>
</dbReference>